<keyword evidence="7" id="KW-0408">Iron</keyword>
<evidence type="ECO:0000256" key="6">
    <source>
        <dbReference type="ARBA" id="ARBA00023002"/>
    </source>
</evidence>
<dbReference type="PRINTS" id="PR00410">
    <property type="entry name" value="PHEHYDRXLASE"/>
</dbReference>
<dbReference type="RefSeq" id="WP_259506457.1">
    <property type="nucleotide sequence ID" value="NZ_JANLCM010000001.1"/>
</dbReference>
<proteinExistence type="predicted"/>
<evidence type="ECO:0000256" key="4">
    <source>
        <dbReference type="ARBA" id="ARBA00022723"/>
    </source>
</evidence>
<evidence type="ECO:0000313" key="11">
    <source>
        <dbReference type="EMBL" id="MCS5717875.1"/>
    </source>
</evidence>
<dbReference type="InterPro" id="IPR050415">
    <property type="entry name" value="MRET"/>
</dbReference>
<feature type="transmembrane region" description="Helical" evidence="9">
    <location>
        <begin position="142"/>
        <end position="161"/>
    </location>
</feature>
<dbReference type="Pfam" id="PF00175">
    <property type="entry name" value="NAD_binding_1"/>
    <property type="match status" value="1"/>
</dbReference>
<feature type="transmembrane region" description="Helical" evidence="9">
    <location>
        <begin position="168"/>
        <end position="186"/>
    </location>
</feature>
<dbReference type="EMBL" id="JANLCM010000001">
    <property type="protein sequence ID" value="MCS5717875.1"/>
    <property type="molecule type" value="Genomic_DNA"/>
</dbReference>
<evidence type="ECO:0000256" key="9">
    <source>
        <dbReference type="SAM" id="Phobius"/>
    </source>
</evidence>
<dbReference type="SUPFAM" id="SSF63380">
    <property type="entry name" value="Riboflavin synthase domain-like"/>
    <property type="match status" value="1"/>
</dbReference>
<dbReference type="PANTHER" id="PTHR47354:SF6">
    <property type="entry name" value="NADH OXIDOREDUCTASE HCR"/>
    <property type="match status" value="1"/>
</dbReference>
<dbReference type="InterPro" id="IPR017927">
    <property type="entry name" value="FAD-bd_FR_type"/>
</dbReference>
<dbReference type="Gene3D" id="3.40.50.80">
    <property type="entry name" value="Nucleotide-binding domain of ferredoxin-NADP reductase (FNR) module"/>
    <property type="match status" value="1"/>
</dbReference>
<keyword evidence="9" id="KW-0472">Membrane</keyword>
<gene>
    <name evidence="11" type="ORF">N1027_06975</name>
</gene>
<organism evidence="11 12">
    <name type="scientific">Herbiconiux aconitum</name>
    <dbReference type="NCBI Taxonomy" id="2970913"/>
    <lineage>
        <taxon>Bacteria</taxon>
        <taxon>Bacillati</taxon>
        <taxon>Actinomycetota</taxon>
        <taxon>Actinomycetes</taxon>
        <taxon>Micrococcales</taxon>
        <taxon>Microbacteriaceae</taxon>
        <taxon>Herbiconiux</taxon>
    </lineage>
</organism>
<protein>
    <submittedName>
        <fullName evidence="11">FAD-dependent oxidoreductase</fullName>
    </submittedName>
</protein>
<evidence type="ECO:0000256" key="3">
    <source>
        <dbReference type="ARBA" id="ARBA00022714"/>
    </source>
</evidence>
<dbReference type="Proteomes" id="UP001165584">
    <property type="component" value="Unassembled WGS sequence"/>
</dbReference>
<dbReference type="Gene3D" id="2.40.30.10">
    <property type="entry name" value="Translation factors"/>
    <property type="match status" value="1"/>
</dbReference>
<dbReference type="InterPro" id="IPR039261">
    <property type="entry name" value="FNR_nucleotide-bd"/>
</dbReference>
<evidence type="ECO:0000256" key="5">
    <source>
        <dbReference type="ARBA" id="ARBA00022827"/>
    </source>
</evidence>
<dbReference type="CDD" id="cd00322">
    <property type="entry name" value="FNR_like"/>
    <property type="match status" value="1"/>
</dbReference>
<dbReference type="InterPro" id="IPR017938">
    <property type="entry name" value="Riboflavin_synthase-like_b-brl"/>
</dbReference>
<keyword evidence="9" id="KW-0812">Transmembrane</keyword>
<comment type="caution">
    <text evidence="11">The sequence shown here is derived from an EMBL/GenBank/DDBJ whole genome shotgun (WGS) entry which is preliminary data.</text>
</comment>
<keyword evidence="8" id="KW-0411">Iron-sulfur</keyword>
<dbReference type="SUPFAM" id="SSF52343">
    <property type="entry name" value="Ferredoxin reductase-like, C-terminal NADP-linked domain"/>
    <property type="match status" value="1"/>
</dbReference>
<reference evidence="11" key="1">
    <citation type="submission" date="2022-08" db="EMBL/GenBank/DDBJ databases">
        <authorList>
            <person name="Deng Y."/>
            <person name="Han X.-F."/>
            <person name="Zhang Y.-Q."/>
        </authorList>
    </citation>
    <scope>NUCLEOTIDE SEQUENCE</scope>
    <source>
        <strain evidence="11">CPCC 205763</strain>
    </source>
</reference>
<evidence type="ECO:0000256" key="1">
    <source>
        <dbReference type="ARBA" id="ARBA00001974"/>
    </source>
</evidence>
<sequence length="503" mass="53694">MKSRLDTLLGHVTMYRLMIVVLGAIALVAIIASAFGQLFYTPLQLVLSLAVALIATGLSGWIFALAFRTRAHLESSVITGLLVFMIFLPTDAPAGLLLLAVSGIVASASKYLLAIRGRHVLNPAAVAAVVMTVTTLDIAGWWVANPVLLPFVAVGALIVLYRTRKLTVGLVFVVIATALFTARFVGNGELPFDALGLALGSLPIVFLAGFMLSEPLTLPPRRWQQLLVAALVAVVFSIPYQIGPVYSSPEIALLVGNIVAFAFSQRRGIRMRFLGSRDLTPTSAAYDFEPLTPVRFRPGQYLELTLPHRRVDSRGSRRMFSITSAADDGSRVSVGVKLAQPSSSFKRTLAALEPGATVRSTWVGGDFLLPDDPGVPLVFAAGGIGITPFVSQLAERSRGEGRPVDVVLLYSVASVEELAYADELVAAGIRVLVSAPDAPDDLPPGWEYLGPGRLSAEALGTAIPDLRGRRAYVSGPPGYVDHVARELRRAGARAVRRDAFAGY</sequence>
<feature type="domain" description="FAD-binding FR-type" evidence="10">
    <location>
        <begin position="266"/>
        <end position="370"/>
    </location>
</feature>
<evidence type="ECO:0000259" key="10">
    <source>
        <dbReference type="PROSITE" id="PS51384"/>
    </source>
</evidence>
<feature type="transmembrane region" description="Helical" evidence="9">
    <location>
        <begin position="223"/>
        <end position="240"/>
    </location>
</feature>
<keyword evidence="2" id="KW-0285">Flavoprotein</keyword>
<comment type="cofactor">
    <cofactor evidence="1">
        <name>FAD</name>
        <dbReference type="ChEBI" id="CHEBI:57692"/>
    </cofactor>
</comment>
<feature type="transmembrane region" description="Helical" evidence="9">
    <location>
        <begin position="192"/>
        <end position="211"/>
    </location>
</feature>
<evidence type="ECO:0000256" key="8">
    <source>
        <dbReference type="ARBA" id="ARBA00023014"/>
    </source>
</evidence>
<evidence type="ECO:0000256" key="2">
    <source>
        <dbReference type="ARBA" id="ARBA00022630"/>
    </source>
</evidence>
<name>A0ABT2GNS0_9MICO</name>
<dbReference type="InterPro" id="IPR001433">
    <property type="entry name" value="OxRdtase_FAD/NAD-bd"/>
</dbReference>
<evidence type="ECO:0000256" key="7">
    <source>
        <dbReference type="ARBA" id="ARBA00023004"/>
    </source>
</evidence>
<keyword evidence="5" id="KW-0274">FAD</keyword>
<keyword evidence="6" id="KW-0560">Oxidoreductase</keyword>
<dbReference type="PANTHER" id="PTHR47354">
    <property type="entry name" value="NADH OXIDOREDUCTASE HCR"/>
    <property type="match status" value="1"/>
</dbReference>
<keyword evidence="4" id="KW-0479">Metal-binding</keyword>
<feature type="transmembrane region" description="Helical" evidence="9">
    <location>
        <begin position="12"/>
        <end position="39"/>
    </location>
</feature>
<feature type="transmembrane region" description="Helical" evidence="9">
    <location>
        <begin position="45"/>
        <end position="64"/>
    </location>
</feature>
<keyword evidence="9" id="KW-1133">Transmembrane helix</keyword>
<accession>A0ABT2GNS0</accession>
<dbReference type="PROSITE" id="PS51384">
    <property type="entry name" value="FAD_FR"/>
    <property type="match status" value="1"/>
</dbReference>
<evidence type="ECO:0000313" key="12">
    <source>
        <dbReference type="Proteomes" id="UP001165584"/>
    </source>
</evidence>
<keyword evidence="12" id="KW-1185">Reference proteome</keyword>
<keyword evidence="3" id="KW-0001">2Fe-2S</keyword>